<name>A0AAD4QA49_9AGAM</name>
<dbReference type="Proteomes" id="UP001201163">
    <property type="component" value="Unassembled WGS sequence"/>
</dbReference>
<organism evidence="2 3">
    <name type="scientific">Lactarius akahatsu</name>
    <dbReference type="NCBI Taxonomy" id="416441"/>
    <lineage>
        <taxon>Eukaryota</taxon>
        <taxon>Fungi</taxon>
        <taxon>Dikarya</taxon>
        <taxon>Basidiomycota</taxon>
        <taxon>Agaricomycotina</taxon>
        <taxon>Agaricomycetes</taxon>
        <taxon>Russulales</taxon>
        <taxon>Russulaceae</taxon>
        <taxon>Lactarius</taxon>
    </lineage>
</organism>
<gene>
    <name evidence="2" type="ORF">EDB92DRAFT_1887339</name>
</gene>
<accession>A0AAD4QA49</accession>
<keyword evidence="3" id="KW-1185">Reference proteome</keyword>
<feature type="chain" id="PRO_5042225294" evidence="1">
    <location>
        <begin position="26"/>
        <end position="196"/>
    </location>
</feature>
<evidence type="ECO:0000313" key="3">
    <source>
        <dbReference type="Proteomes" id="UP001201163"/>
    </source>
</evidence>
<proteinExistence type="predicted"/>
<dbReference type="AlphaFoldDB" id="A0AAD4QA49"/>
<feature type="signal peptide" evidence="1">
    <location>
        <begin position="1"/>
        <end position="25"/>
    </location>
</feature>
<comment type="caution">
    <text evidence="2">The sequence shown here is derived from an EMBL/GenBank/DDBJ whole genome shotgun (WGS) entry which is preliminary data.</text>
</comment>
<reference evidence="2" key="1">
    <citation type="submission" date="2022-01" db="EMBL/GenBank/DDBJ databases">
        <title>Comparative genomics reveals a dynamic genome evolution in the ectomycorrhizal milk-cap (Lactarius) mushrooms.</title>
        <authorList>
            <consortium name="DOE Joint Genome Institute"/>
            <person name="Lebreton A."/>
            <person name="Tang N."/>
            <person name="Kuo A."/>
            <person name="LaButti K."/>
            <person name="Drula E."/>
            <person name="Barry K."/>
            <person name="Clum A."/>
            <person name="Lipzen A."/>
            <person name="Mousain D."/>
            <person name="Ng V."/>
            <person name="Wang R."/>
            <person name="Wang X."/>
            <person name="Dai Y."/>
            <person name="Henrissat B."/>
            <person name="Grigoriev I.V."/>
            <person name="Guerin-Laguette A."/>
            <person name="Yu F."/>
            <person name="Martin F.M."/>
        </authorList>
    </citation>
    <scope>NUCLEOTIDE SEQUENCE</scope>
    <source>
        <strain evidence="2">QP</strain>
    </source>
</reference>
<evidence type="ECO:0000313" key="2">
    <source>
        <dbReference type="EMBL" id="KAH8984327.1"/>
    </source>
</evidence>
<keyword evidence="1" id="KW-0732">Signal</keyword>
<dbReference type="EMBL" id="JAKELL010000077">
    <property type="protein sequence ID" value="KAH8984327.1"/>
    <property type="molecule type" value="Genomic_DNA"/>
</dbReference>
<protein>
    <submittedName>
        <fullName evidence="2">Uncharacterized protein</fullName>
    </submittedName>
</protein>
<evidence type="ECO:0000256" key="1">
    <source>
        <dbReference type="SAM" id="SignalP"/>
    </source>
</evidence>
<sequence length="196" mass="21217">MIVRVGGGFGLLGFQLVITVTSALGEKEGYTMVSLNMSGVARNANATSLRSITGPIRAFVLFVPASEREVDLTSTALLYVTPSFNEDLAIAAIFVYSRTHHFDQVSGIELALGHLLWRTCIYSPHTLCSITSLLLSPSTGTSSTMTHGPCKSLKIEMACTDEESNRDVVATIDILPDNIFLEIFSICLSNPYEHPS</sequence>